<dbReference type="SUPFAM" id="SSF160935">
    <property type="entry name" value="VPA0735-like"/>
    <property type="match status" value="1"/>
</dbReference>
<dbReference type="EMBL" id="JAMOIM010000003">
    <property type="protein sequence ID" value="MCW6507509.1"/>
    <property type="molecule type" value="Genomic_DNA"/>
</dbReference>
<gene>
    <name evidence="3" type="ORF">M8523_05680</name>
</gene>
<dbReference type="Pfam" id="PF06742">
    <property type="entry name" value="DUF1214"/>
    <property type="match status" value="1"/>
</dbReference>
<evidence type="ECO:0000313" key="4">
    <source>
        <dbReference type="Proteomes" id="UP001165667"/>
    </source>
</evidence>
<evidence type="ECO:0000259" key="2">
    <source>
        <dbReference type="Pfam" id="PF06742"/>
    </source>
</evidence>
<reference evidence="3" key="1">
    <citation type="submission" date="2022-05" db="EMBL/GenBank/DDBJ databases">
        <authorList>
            <person name="Pankratov T."/>
        </authorList>
    </citation>
    <scope>NUCLEOTIDE SEQUENCE</scope>
    <source>
        <strain evidence="3">BP6-180914</strain>
    </source>
</reference>
<feature type="domain" description="DUF1214" evidence="2">
    <location>
        <begin position="92"/>
        <end position="188"/>
    </location>
</feature>
<comment type="caution">
    <text evidence="3">The sequence shown here is derived from an EMBL/GenBank/DDBJ whole genome shotgun (WGS) entry which is preliminary data.</text>
</comment>
<sequence>MRRPSQPPARIVVAGAWKRRLMLVLAVLAAIGTGMIVGAGLTRLSTRTEAIGSVGQGPWRLLVDAGTPAINPYLRAYFARTGQVPLAAAQGLTAVARRDSAGRLLKRNCAYRVTGPVPPALFWTLEAADTHGVPFETPARRQSFTSEDILRDSTGKFAIQIAPRVQSGNWSPIAGSGPFLLVLRLYETPMSGAGLPISHDMAFPTVEPLSCP</sequence>
<protein>
    <submittedName>
        <fullName evidence="3">DUF1214 domain-containing protein</fullName>
    </submittedName>
</protein>
<keyword evidence="4" id="KW-1185">Reference proteome</keyword>
<evidence type="ECO:0000313" key="3">
    <source>
        <dbReference type="EMBL" id="MCW6507509.1"/>
    </source>
</evidence>
<dbReference type="Proteomes" id="UP001165667">
    <property type="component" value="Unassembled WGS sequence"/>
</dbReference>
<dbReference type="PIRSF" id="PIRSF009471">
    <property type="entry name" value="UCP009471"/>
    <property type="match status" value="1"/>
</dbReference>
<dbReference type="InterPro" id="IPR010621">
    <property type="entry name" value="DUF1214"/>
</dbReference>
<keyword evidence="1" id="KW-0472">Membrane</keyword>
<dbReference type="AlphaFoldDB" id="A0AA41YST8"/>
<dbReference type="Gene3D" id="2.60.120.600">
    <property type="entry name" value="Domain of unknown function DUF1214, C-terminal domain"/>
    <property type="match status" value="1"/>
</dbReference>
<name>A0AA41YST8_9HYPH</name>
<dbReference type="InterPro" id="IPR037049">
    <property type="entry name" value="DUF1214_C_sf"/>
</dbReference>
<accession>A0AA41YST8</accession>
<keyword evidence="1" id="KW-1133">Transmembrane helix</keyword>
<proteinExistence type="predicted"/>
<dbReference type="InterPro" id="IPR012038">
    <property type="entry name" value="UCP009471"/>
</dbReference>
<keyword evidence="1" id="KW-0812">Transmembrane</keyword>
<feature type="transmembrane region" description="Helical" evidence="1">
    <location>
        <begin position="21"/>
        <end position="41"/>
    </location>
</feature>
<organism evidence="3 4">
    <name type="scientific">Lichenifustis flavocetrariae</name>
    <dbReference type="NCBI Taxonomy" id="2949735"/>
    <lineage>
        <taxon>Bacteria</taxon>
        <taxon>Pseudomonadati</taxon>
        <taxon>Pseudomonadota</taxon>
        <taxon>Alphaproteobacteria</taxon>
        <taxon>Hyphomicrobiales</taxon>
        <taxon>Lichenihabitantaceae</taxon>
        <taxon>Lichenifustis</taxon>
    </lineage>
</organism>
<evidence type="ECO:0000256" key="1">
    <source>
        <dbReference type="SAM" id="Phobius"/>
    </source>
</evidence>